<sequence length="148" mass="16883">MMLVAYPALFYYDASAQAKYFVTFPDFENSATQGKNIQDALEMASEYLGIIVADLIDTQNHVPRPSDINILDLKENNPFKNDDDFQLEYDPEKSFVTLIYVDINNYLGSQNPVKKTLTIPKWADDLGKKHSLNFSKTLEDAIVEKVNH</sequence>
<dbReference type="Pfam" id="PF15919">
    <property type="entry name" value="HicB_lk_antitox"/>
    <property type="match status" value="1"/>
</dbReference>
<dbReference type="Gene3D" id="3.30.160.250">
    <property type="match status" value="1"/>
</dbReference>
<protein>
    <recommendedName>
        <fullName evidence="1">HicB-like antitoxin of toxin-antitoxin system domain-containing protein</fullName>
    </recommendedName>
</protein>
<evidence type="ECO:0000313" key="2">
    <source>
        <dbReference type="EMBL" id="GBD68502.1"/>
    </source>
</evidence>
<proteinExistence type="predicted"/>
<name>A0A2H6CU31_TETHA</name>
<feature type="domain" description="HicB-like antitoxin of toxin-antitoxin system" evidence="1">
    <location>
        <begin position="14"/>
        <end position="72"/>
    </location>
</feature>
<organism evidence="2 3">
    <name type="scientific">Tetragenococcus halophilus subsp. halophilus</name>
    <dbReference type="NCBI Taxonomy" id="1513897"/>
    <lineage>
        <taxon>Bacteria</taxon>
        <taxon>Bacillati</taxon>
        <taxon>Bacillota</taxon>
        <taxon>Bacilli</taxon>
        <taxon>Lactobacillales</taxon>
        <taxon>Enterococcaceae</taxon>
        <taxon>Tetragenococcus</taxon>
    </lineage>
</organism>
<keyword evidence="3" id="KW-1185">Reference proteome</keyword>
<dbReference type="EMBL" id="BDEC01000050">
    <property type="protein sequence ID" value="GBD68502.1"/>
    <property type="molecule type" value="Genomic_DNA"/>
</dbReference>
<accession>A0A2H6CU31</accession>
<gene>
    <name evidence="2" type="ORF">TEHN7118_1308</name>
</gene>
<evidence type="ECO:0000313" key="3">
    <source>
        <dbReference type="Proteomes" id="UP000236214"/>
    </source>
</evidence>
<reference evidence="2 3" key="1">
    <citation type="submission" date="2016-05" db="EMBL/GenBank/DDBJ databases">
        <title>Whole genome sequencing of Tetragenococcus halophilus subsp. halophilus NISL 7118.</title>
        <authorList>
            <person name="Shiwa Y."/>
            <person name="Nishimura I."/>
            <person name="Yoshikawa H."/>
            <person name="Koyama Y."/>
            <person name="Oguma T."/>
        </authorList>
    </citation>
    <scope>NUCLEOTIDE SEQUENCE [LARGE SCALE GENOMIC DNA]</scope>
    <source>
        <strain evidence="2 3">NISL 7118</strain>
    </source>
</reference>
<dbReference type="InterPro" id="IPR031807">
    <property type="entry name" value="HicB-like"/>
</dbReference>
<dbReference type="SUPFAM" id="SSF143100">
    <property type="entry name" value="TTHA1013/TTHA0281-like"/>
    <property type="match status" value="1"/>
</dbReference>
<dbReference type="InterPro" id="IPR035069">
    <property type="entry name" value="TTHA1013/TTHA0281-like"/>
</dbReference>
<dbReference type="AlphaFoldDB" id="A0A2H6CU31"/>
<comment type="caution">
    <text evidence="2">The sequence shown here is derived from an EMBL/GenBank/DDBJ whole genome shotgun (WGS) entry which is preliminary data.</text>
</comment>
<dbReference type="Proteomes" id="UP000236214">
    <property type="component" value="Unassembled WGS sequence"/>
</dbReference>
<evidence type="ECO:0000259" key="1">
    <source>
        <dbReference type="Pfam" id="PF15919"/>
    </source>
</evidence>